<name>A0A3B1A7D9_9ZZZZ</name>
<evidence type="ECO:0000313" key="1">
    <source>
        <dbReference type="EMBL" id="VAW99991.1"/>
    </source>
</evidence>
<protein>
    <submittedName>
        <fullName evidence="1">Uncharacterized protein</fullName>
    </submittedName>
</protein>
<accession>A0A3B1A7D9</accession>
<sequence>MKANDFWSATTSVLLSDKMQSTIGGPEPIIDALIVKLEKAGIDVKNKHYILDNYSTENDYNTLNAARFTDDPGSFLNSMSLHTAKLHTQDTTQHFSNYMISLDIGADAGVVKHIENFLQKNGIHFNKQDALIEDNHIDFSYELTHIPELNLKFN</sequence>
<dbReference type="AlphaFoldDB" id="A0A3B1A7D9"/>
<dbReference type="EMBL" id="UOFS01000042">
    <property type="protein sequence ID" value="VAW99991.1"/>
    <property type="molecule type" value="Genomic_DNA"/>
</dbReference>
<organism evidence="1">
    <name type="scientific">hydrothermal vent metagenome</name>
    <dbReference type="NCBI Taxonomy" id="652676"/>
    <lineage>
        <taxon>unclassified sequences</taxon>
        <taxon>metagenomes</taxon>
        <taxon>ecological metagenomes</taxon>
    </lineage>
</organism>
<gene>
    <name evidence="1" type="ORF">MNBD_GAMMA22-1075</name>
</gene>
<proteinExistence type="predicted"/>
<reference evidence="1" key="1">
    <citation type="submission" date="2018-06" db="EMBL/GenBank/DDBJ databases">
        <authorList>
            <person name="Zhirakovskaya E."/>
        </authorList>
    </citation>
    <scope>NUCLEOTIDE SEQUENCE</scope>
</reference>